<name>A0A1I7WPV5_HETBA</name>
<dbReference type="Proteomes" id="UP000095283">
    <property type="component" value="Unplaced"/>
</dbReference>
<reference evidence="4" key="1">
    <citation type="submission" date="2016-11" db="UniProtKB">
        <authorList>
            <consortium name="WormBaseParasite"/>
        </authorList>
    </citation>
    <scope>IDENTIFICATION</scope>
</reference>
<dbReference type="Gene3D" id="4.10.410.10">
    <property type="entry name" value="Pancreatic trypsin inhibitor Kunitz domain"/>
    <property type="match status" value="5"/>
</dbReference>
<feature type="domain" description="BPTI/Kunitz inhibitor" evidence="2">
    <location>
        <begin position="230"/>
        <end position="280"/>
    </location>
</feature>
<keyword evidence="1" id="KW-1133">Transmembrane helix</keyword>
<dbReference type="SMART" id="SM00289">
    <property type="entry name" value="WR1"/>
    <property type="match status" value="4"/>
</dbReference>
<dbReference type="InterPro" id="IPR002223">
    <property type="entry name" value="Kunitz_BPTI"/>
</dbReference>
<proteinExistence type="predicted"/>
<dbReference type="PANTHER" id="PTHR46339:SF2">
    <property type="entry name" value="BPTI_KUNITZ INHIBITOR DOMAIN-CONTAINING PROTEIN"/>
    <property type="match status" value="1"/>
</dbReference>
<evidence type="ECO:0000313" key="4">
    <source>
        <dbReference type="WBParaSite" id="Hba_07188"/>
    </source>
</evidence>
<dbReference type="SUPFAM" id="SSF57362">
    <property type="entry name" value="BPTI-like"/>
    <property type="match status" value="4"/>
</dbReference>
<dbReference type="InterPro" id="IPR028150">
    <property type="entry name" value="Lustrin_cystein"/>
</dbReference>
<evidence type="ECO:0000256" key="1">
    <source>
        <dbReference type="SAM" id="Phobius"/>
    </source>
</evidence>
<feature type="domain" description="BPTI/Kunitz inhibitor" evidence="2">
    <location>
        <begin position="337"/>
        <end position="387"/>
    </location>
</feature>
<dbReference type="SMART" id="SM00131">
    <property type="entry name" value="KU"/>
    <property type="match status" value="4"/>
</dbReference>
<dbReference type="Pfam" id="PF14625">
    <property type="entry name" value="Lustrin_cystein"/>
    <property type="match status" value="4"/>
</dbReference>
<dbReference type="InterPro" id="IPR053014">
    <property type="entry name" value="Cuticle_assoc_divergent"/>
</dbReference>
<dbReference type="PRINTS" id="PR00759">
    <property type="entry name" value="BASICPTASE"/>
</dbReference>
<accession>A0A1I7WPV5</accession>
<feature type="transmembrane region" description="Helical" evidence="1">
    <location>
        <begin position="138"/>
        <end position="155"/>
    </location>
</feature>
<dbReference type="PROSITE" id="PS50279">
    <property type="entry name" value="BPTI_KUNITZ_2"/>
    <property type="match status" value="4"/>
</dbReference>
<dbReference type="PANTHER" id="PTHR46339">
    <property type="entry name" value="PROTEIN CBG15282-RELATED"/>
    <property type="match status" value="1"/>
</dbReference>
<keyword evidence="3" id="KW-1185">Reference proteome</keyword>
<feature type="domain" description="BPTI/Kunitz inhibitor" evidence="2">
    <location>
        <begin position="119"/>
        <end position="187"/>
    </location>
</feature>
<feature type="domain" description="BPTI/Kunitz inhibitor" evidence="2">
    <location>
        <begin position="440"/>
        <end position="490"/>
    </location>
</feature>
<dbReference type="WBParaSite" id="Hba_07188">
    <property type="protein sequence ID" value="Hba_07188"/>
    <property type="gene ID" value="Hba_07188"/>
</dbReference>
<organism evidence="3 4">
    <name type="scientific">Heterorhabditis bacteriophora</name>
    <name type="common">Entomopathogenic nematode worm</name>
    <dbReference type="NCBI Taxonomy" id="37862"/>
    <lineage>
        <taxon>Eukaryota</taxon>
        <taxon>Metazoa</taxon>
        <taxon>Ecdysozoa</taxon>
        <taxon>Nematoda</taxon>
        <taxon>Chromadorea</taxon>
        <taxon>Rhabditida</taxon>
        <taxon>Rhabditina</taxon>
        <taxon>Rhabditomorpha</taxon>
        <taxon>Strongyloidea</taxon>
        <taxon>Heterorhabditidae</taxon>
        <taxon>Heterorhabditis</taxon>
    </lineage>
</organism>
<dbReference type="AlphaFoldDB" id="A0A1I7WPV5"/>
<dbReference type="InterPro" id="IPR036880">
    <property type="entry name" value="Kunitz_BPTI_sf"/>
</dbReference>
<dbReference type="GO" id="GO:0004867">
    <property type="term" value="F:serine-type endopeptidase inhibitor activity"/>
    <property type="evidence" value="ECO:0007669"/>
    <property type="project" value="InterPro"/>
</dbReference>
<dbReference type="Pfam" id="PF00014">
    <property type="entry name" value="Kunitz_BPTI"/>
    <property type="match status" value="5"/>
</dbReference>
<sequence>MYKGMRGNENNFLTNKQCQKVCQKWNNPCPTAVNFAQKKQCSPGGNECSVGQWCHIGVSQDTTICCSGGVFINMFLTQDDCMEICPVYENPCGSGKPLMVANLPKVCKPEERCPSTHFCHIGVEGSHNYCCPKSKCDAGLFTSNIIYFIFFRFFYDKETRRCREFQYQGTKGNANNFLTLEDCELVCPGMIHNSLFYDYFIIIFLFRCLTIHLLYFCGKYSFFSSPRRPCDLPLEVGEGNEKLERWFYDGGIQMCRLFVYKGMKGNSNNFLTKKACRLACKELNPCGHGEPLTDDSGERILCTSGQKANSCSHGYYCHVGASALTTLCCPRRNIDVCDENVNEGTGGEDLPRWFFDKKQNRCAPFTYGGVGGNENNFISRITCQEICPEYRNYCPHGVPLIESGQVTACGIDKGCPEGFICHMSNEFNVSVCCQDPMDFCLSPRDPGPCNDMETRYGYNHLTDTCIEYEYGGCDGTLNNFRSLQRCTEICCKEYKRKH</sequence>
<dbReference type="InterPro" id="IPR006150">
    <property type="entry name" value="Cys_repeat_1"/>
</dbReference>
<evidence type="ECO:0000259" key="2">
    <source>
        <dbReference type="PROSITE" id="PS50279"/>
    </source>
</evidence>
<evidence type="ECO:0000313" key="3">
    <source>
        <dbReference type="Proteomes" id="UP000095283"/>
    </source>
</evidence>
<dbReference type="CDD" id="cd22593">
    <property type="entry name" value="Kunitz_conkunitzin"/>
    <property type="match status" value="2"/>
</dbReference>
<feature type="transmembrane region" description="Helical" evidence="1">
    <location>
        <begin position="196"/>
        <end position="216"/>
    </location>
</feature>
<keyword evidence="1" id="KW-0812">Transmembrane</keyword>
<protein>
    <submittedName>
        <fullName evidence="4">Kunitz/Bovine pancreatic trypsin inhibitor domain protein</fullName>
    </submittedName>
</protein>
<keyword evidence="1" id="KW-0472">Membrane</keyword>